<keyword evidence="7" id="KW-1194">Viral DNA replication</keyword>
<keyword evidence="3" id="KW-0235">DNA replication</keyword>
<evidence type="ECO:0000256" key="10">
    <source>
        <dbReference type="ARBA" id="ARBA00031936"/>
    </source>
</evidence>
<evidence type="ECO:0000256" key="2">
    <source>
        <dbReference type="ARBA" id="ARBA00022491"/>
    </source>
</evidence>
<keyword evidence="8" id="KW-0238">DNA-binding</keyword>
<evidence type="ECO:0000256" key="9">
    <source>
        <dbReference type="ARBA" id="ARBA00023204"/>
    </source>
</evidence>
<evidence type="ECO:0000313" key="13">
    <source>
        <dbReference type="EMBL" id="WQJ52943.1"/>
    </source>
</evidence>
<name>A0ABZ0Z1B4_9CAUD</name>
<evidence type="ECO:0000256" key="7">
    <source>
        <dbReference type="ARBA" id="ARBA00023109"/>
    </source>
</evidence>
<feature type="domain" description="Bacteriophage T4 Gp32 single-stranded DNA-binding" evidence="12">
    <location>
        <begin position="45"/>
        <end position="198"/>
    </location>
</feature>
<organism evidence="13 14">
    <name type="scientific">phage Lak_Megaphage_RVC_JS4_GC31</name>
    <dbReference type="NCBI Taxonomy" id="3109228"/>
    <lineage>
        <taxon>Viruses</taxon>
        <taxon>Duplodnaviria</taxon>
        <taxon>Heunggongvirae</taxon>
        <taxon>Uroviricota</taxon>
        <taxon>Caudoviricetes</taxon>
        <taxon>Caudoviricetes code 15 clade</taxon>
    </lineage>
</organism>
<evidence type="ECO:0000313" key="14">
    <source>
        <dbReference type="Proteomes" id="UP001349343"/>
    </source>
</evidence>
<keyword evidence="5" id="KW-0227">DNA damage</keyword>
<dbReference type="Gene3D" id="3.90.198.10">
    <property type="entry name" value="Replication Fork Single-Stranded Dna Binding Protein"/>
    <property type="match status" value="1"/>
</dbReference>
<dbReference type="Proteomes" id="UP001349343">
    <property type="component" value="Segment"/>
</dbReference>
<evidence type="ECO:0000256" key="5">
    <source>
        <dbReference type="ARBA" id="ARBA00022763"/>
    </source>
</evidence>
<dbReference type="InterPro" id="IPR012340">
    <property type="entry name" value="NA-bd_OB-fold"/>
</dbReference>
<keyword evidence="4" id="KW-0479">Metal-binding</keyword>
<evidence type="ECO:0000256" key="3">
    <source>
        <dbReference type="ARBA" id="ARBA00022705"/>
    </source>
</evidence>
<keyword evidence="2" id="KW-0678">Repressor</keyword>
<reference evidence="13 14" key="1">
    <citation type="submission" date="2023-11" db="EMBL/GenBank/DDBJ databases">
        <authorList>
            <person name="Cook R."/>
            <person name="Crisci M."/>
            <person name="Pye H."/>
            <person name="Adriaenssens E."/>
            <person name="Santini J."/>
        </authorList>
    </citation>
    <scope>NUCLEOTIDE SEQUENCE [LARGE SCALE GENOMIC DNA]</scope>
    <source>
        <strain evidence="13">Lak_Megaphage_RVC_JS4_GC31</strain>
    </source>
</reference>
<evidence type="ECO:0000256" key="11">
    <source>
        <dbReference type="ARBA" id="ARBA00032941"/>
    </source>
</evidence>
<protein>
    <recommendedName>
        <fullName evidence="1">Single-stranded DNA-binding protein</fullName>
    </recommendedName>
    <alternativeName>
        <fullName evidence="10">Gp32</fullName>
    </alternativeName>
    <alternativeName>
        <fullName evidence="11">Helix-destabilizing protein</fullName>
    </alternativeName>
</protein>
<dbReference type="InterPro" id="IPR044947">
    <property type="entry name" value="Phage_T4_Gp32_ssDNA-bd_sf"/>
</dbReference>
<dbReference type="SUPFAM" id="SSF50249">
    <property type="entry name" value="Nucleic acid-binding proteins"/>
    <property type="match status" value="1"/>
</dbReference>
<dbReference type="InterPro" id="IPR012339">
    <property type="entry name" value="Phage_T4_Gp32_ssDNA-bd"/>
</dbReference>
<evidence type="ECO:0000259" key="12">
    <source>
        <dbReference type="Pfam" id="PF08804"/>
    </source>
</evidence>
<keyword evidence="9" id="KW-0234">DNA repair</keyword>
<evidence type="ECO:0000256" key="8">
    <source>
        <dbReference type="ARBA" id="ARBA00023125"/>
    </source>
</evidence>
<accession>A0ABZ0Z1B4</accession>
<keyword evidence="14" id="KW-1185">Reference proteome</keyword>
<dbReference type="Pfam" id="PF08804">
    <property type="entry name" value="gp32"/>
    <property type="match status" value="1"/>
</dbReference>
<sequence>MSTQMNNELELDELFNAKPTIQQEQQVVTEWKPAASKGQGQVYDAVVRFIPNPEDPSNKSIVSKNTVFLKNPYTNVRMEVDCPSTIGQPDILQDTFFQLRNSDNAVLKENSKLFSRRQRYASLVQILSCKSEPQLVGKILVWRYGIKIHEKIYNEMNPPVGTPRNPFNMFAGRPMYVKVKLVSGFNNFDDSQFIDLEPAHGALRITIKNAQGQDVVQTVTQDIIASNPGIKPLILNYLKENCPSLEPFEFHPWTPEITNFVNTCVKIYTNPTSSMQAATGNMQQSNPYMSAPAMQPQVMPGVQVAPTAHPAPAHTPLSGLEIGSDSATLAQTTPGGFNAAAIPGVGNGELDSILNAGAPSAPVNPAANMSLDDVLTGIMA</sequence>
<keyword evidence="6" id="KW-0862">Zinc</keyword>
<proteinExistence type="predicted"/>
<dbReference type="EMBL" id="OR769222">
    <property type="protein sequence ID" value="WQJ52943.1"/>
    <property type="molecule type" value="Genomic_DNA"/>
</dbReference>
<evidence type="ECO:0000256" key="1">
    <source>
        <dbReference type="ARBA" id="ARBA00018590"/>
    </source>
</evidence>
<evidence type="ECO:0000256" key="4">
    <source>
        <dbReference type="ARBA" id="ARBA00022723"/>
    </source>
</evidence>
<evidence type="ECO:0000256" key="6">
    <source>
        <dbReference type="ARBA" id="ARBA00022833"/>
    </source>
</evidence>